<dbReference type="EMBL" id="LXWW01000390">
    <property type="protein sequence ID" value="OAO13452.1"/>
    <property type="molecule type" value="Genomic_DNA"/>
</dbReference>
<reference evidence="3 4" key="1">
    <citation type="submission" date="2016-05" db="EMBL/GenBank/DDBJ databases">
        <title>Nuclear genome of Blastocystis sp. subtype 1 NandII.</title>
        <authorList>
            <person name="Gentekaki E."/>
            <person name="Curtis B."/>
            <person name="Stairs C."/>
            <person name="Eme L."/>
            <person name="Herman E."/>
            <person name="Klimes V."/>
            <person name="Arias M.C."/>
            <person name="Elias M."/>
            <person name="Hilliou F."/>
            <person name="Klute M."/>
            <person name="Malik S.-B."/>
            <person name="Pightling A."/>
            <person name="Rachubinski R."/>
            <person name="Salas D."/>
            <person name="Schlacht A."/>
            <person name="Suga H."/>
            <person name="Archibald J."/>
            <person name="Ball S.G."/>
            <person name="Clark G."/>
            <person name="Dacks J."/>
            <person name="Van Der Giezen M."/>
            <person name="Tsaousis A."/>
            <person name="Roger A."/>
        </authorList>
    </citation>
    <scope>NUCLEOTIDE SEQUENCE [LARGE SCALE GENOMIC DNA]</scope>
    <source>
        <strain evidence="4">ATCC 50177 / NandII</strain>
    </source>
</reference>
<evidence type="ECO:0000313" key="4">
    <source>
        <dbReference type="Proteomes" id="UP000078348"/>
    </source>
</evidence>
<dbReference type="GO" id="GO:0008168">
    <property type="term" value="F:methyltransferase activity"/>
    <property type="evidence" value="ECO:0007669"/>
    <property type="project" value="UniProtKB-KW"/>
</dbReference>
<proteinExistence type="predicted"/>
<protein>
    <submittedName>
        <fullName evidence="3">O-methyltransferase N-terminus family protein</fullName>
    </submittedName>
</protein>
<keyword evidence="2 3" id="KW-0808">Transferase</keyword>
<dbReference type="STRING" id="478820.A0A196SBG2"/>
<dbReference type="PIRSF" id="PIRSF028177">
    <property type="entry name" value="Polyketide_synth_Omtfrase_TcmP"/>
    <property type="match status" value="1"/>
</dbReference>
<name>A0A196SBG2_BLAHN</name>
<dbReference type="InterPro" id="IPR007213">
    <property type="entry name" value="Ppm1/Ppm2/Tcmp"/>
</dbReference>
<dbReference type="Pfam" id="PF04072">
    <property type="entry name" value="LCM"/>
    <property type="match status" value="1"/>
</dbReference>
<dbReference type="InterPro" id="IPR029063">
    <property type="entry name" value="SAM-dependent_MTases_sf"/>
</dbReference>
<organism evidence="3 4">
    <name type="scientific">Blastocystis sp. subtype 1 (strain ATCC 50177 / NandII)</name>
    <dbReference type="NCBI Taxonomy" id="478820"/>
    <lineage>
        <taxon>Eukaryota</taxon>
        <taxon>Sar</taxon>
        <taxon>Stramenopiles</taxon>
        <taxon>Bigyra</taxon>
        <taxon>Opalozoa</taxon>
        <taxon>Opalinata</taxon>
        <taxon>Blastocystidae</taxon>
        <taxon>Blastocystis</taxon>
    </lineage>
</organism>
<dbReference type="PANTHER" id="PTHR43619">
    <property type="entry name" value="S-ADENOSYL-L-METHIONINE-DEPENDENT METHYLTRANSFERASE YKTD-RELATED"/>
    <property type="match status" value="1"/>
</dbReference>
<dbReference type="GO" id="GO:0032259">
    <property type="term" value="P:methylation"/>
    <property type="evidence" value="ECO:0007669"/>
    <property type="project" value="UniProtKB-KW"/>
</dbReference>
<evidence type="ECO:0000256" key="1">
    <source>
        <dbReference type="ARBA" id="ARBA00022603"/>
    </source>
</evidence>
<comment type="caution">
    <text evidence="3">The sequence shown here is derived from an EMBL/GenBank/DDBJ whole genome shotgun (WGS) entry which is preliminary data.</text>
</comment>
<gene>
    <name evidence="3" type="ORF">AV274_4842</name>
</gene>
<dbReference type="InterPro" id="IPR016874">
    <property type="entry name" value="TcmP-like"/>
</dbReference>
<dbReference type="OrthoDB" id="203237at2759"/>
<sequence length="277" mass="32054">MSDKKIHIEPGTVQETLLIPLYCRMKCVELYPDLFHDTETVKLFDRIDYVQEMEPLEYACLTGGIRAYDFVVEIKEYLKDHPRACVVNLGCGLDTTFYHVDNGTAKGYNVDFPDVINIRNELLPPKERETNIASDLNDPAWFDKIDFKKEDGAVFIAGGVFCYISYDNVKALLCNLAERFPGGKVVFDALSPIGSYMAKRILFSSGKRQSVVMLFSSKNPEKELSTWSPKFAKVETKQYWYGYMDVDKRWSYLTRFIFWAKELLGFCRIVNMSYWKS</sequence>
<dbReference type="Proteomes" id="UP000078348">
    <property type="component" value="Unassembled WGS sequence"/>
</dbReference>
<dbReference type="SUPFAM" id="SSF53335">
    <property type="entry name" value="S-adenosyl-L-methionine-dependent methyltransferases"/>
    <property type="match status" value="1"/>
</dbReference>
<dbReference type="AlphaFoldDB" id="A0A196SBG2"/>
<accession>A0A196SBG2</accession>
<evidence type="ECO:0000256" key="2">
    <source>
        <dbReference type="ARBA" id="ARBA00022679"/>
    </source>
</evidence>
<keyword evidence="1 3" id="KW-0489">Methyltransferase</keyword>
<dbReference type="Gene3D" id="3.40.50.150">
    <property type="entry name" value="Vaccinia Virus protein VP39"/>
    <property type="match status" value="1"/>
</dbReference>
<dbReference type="PANTHER" id="PTHR43619:SF2">
    <property type="entry name" value="S-ADENOSYL-L-METHIONINE-DEPENDENT METHYLTRANSFERASES SUPERFAMILY PROTEIN"/>
    <property type="match status" value="1"/>
</dbReference>
<evidence type="ECO:0000313" key="3">
    <source>
        <dbReference type="EMBL" id="OAO13452.1"/>
    </source>
</evidence>
<keyword evidence="4" id="KW-1185">Reference proteome</keyword>